<proteinExistence type="predicted"/>
<dbReference type="InterPro" id="IPR004926">
    <property type="entry name" value="LEA_3a"/>
</dbReference>
<dbReference type="Proteomes" id="UP000886520">
    <property type="component" value="Chromosome 10"/>
</dbReference>
<organism evidence="2 3">
    <name type="scientific">Adiantum capillus-veneris</name>
    <name type="common">Maidenhair fern</name>
    <dbReference type="NCBI Taxonomy" id="13818"/>
    <lineage>
        <taxon>Eukaryota</taxon>
        <taxon>Viridiplantae</taxon>
        <taxon>Streptophyta</taxon>
        <taxon>Embryophyta</taxon>
        <taxon>Tracheophyta</taxon>
        <taxon>Polypodiopsida</taxon>
        <taxon>Polypodiidae</taxon>
        <taxon>Polypodiales</taxon>
        <taxon>Pteridineae</taxon>
        <taxon>Pteridaceae</taxon>
        <taxon>Vittarioideae</taxon>
        <taxon>Adiantum</taxon>
    </lineage>
</organism>
<dbReference type="EMBL" id="JABFUD020000010">
    <property type="protein sequence ID" value="KAI5074401.1"/>
    <property type="molecule type" value="Genomic_DNA"/>
</dbReference>
<gene>
    <name evidence="2" type="ORF">GOP47_0010362</name>
</gene>
<reference evidence="2" key="1">
    <citation type="submission" date="2021-01" db="EMBL/GenBank/DDBJ databases">
        <title>Adiantum capillus-veneris genome.</title>
        <authorList>
            <person name="Fang Y."/>
            <person name="Liao Q."/>
        </authorList>
    </citation>
    <scope>NUCLEOTIDE SEQUENCE</scope>
    <source>
        <strain evidence="2">H3</strain>
        <tissue evidence="2">Leaf</tissue>
    </source>
</reference>
<dbReference type="Pfam" id="PF03242">
    <property type="entry name" value="LEA_3a"/>
    <property type="match status" value="1"/>
</dbReference>
<evidence type="ECO:0000313" key="3">
    <source>
        <dbReference type="Proteomes" id="UP000886520"/>
    </source>
</evidence>
<evidence type="ECO:0000256" key="1">
    <source>
        <dbReference type="SAM" id="MobiDB-lite"/>
    </source>
</evidence>
<evidence type="ECO:0000313" key="2">
    <source>
        <dbReference type="EMBL" id="KAI5074401.1"/>
    </source>
</evidence>
<dbReference type="AlphaFoldDB" id="A0A9D4UV00"/>
<sequence>MALRLIKIKISRWACLEPSPFLSRTLRGYASSGSNTSSKVGGQAAEETVPEVVEKTKVWWRPDPTTGMWVPEDQEDGSVKLTNVPQHRVRTVPTASLDEKAYWNSLEEMPDRHYYP</sequence>
<feature type="region of interest" description="Disordered" evidence="1">
    <location>
        <begin position="28"/>
        <end position="49"/>
    </location>
</feature>
<name>A0A9D4UV00_ADICA</name>
<comment type="caution">
    <text evidence="2">The sequence shown here is derived from an EMBL/GenBank/DDBJ whole genome shotgun (WGS) entry which is preliminary data.</text>
</comment>
<dbReference type="OrthoDB" id="2013804at2759"/>
<protein>
    <submittedName>
        <fullName evidence="2">Uncharacterized protein</fullName>
    </submittedName>
</protein>
<feature type="compositionally biased region" description="Polar residues" evidence="1">
    <location>
        <begin position="31"/>
        <end position="40"/>
    </location>
</feature>
<accession>A0A9D4UV00</accession>
<keyword evidence="3" id="KW-1185">Reference proteome</keyword>